<accession>A0A1A9ZRU3</accession>
<feature type="domain" description="RecA family profile 1" evidence="1">
    <location>
        <begin position="75"/>
        <end position="195"/>
    </location>
</feature>
<dbReference type="InterPro" id="IPR020588">
    <property type="entry name" value="RecA_ATP-bd"/>
</dbReference>
<dbReference type="Gene3D" id="3.40.50.300">
    <property type="entry name" value="P-loop containing nucleotide triphosphate hydrolases"/>
    <property type="match status" value="1"/>
</dbReference>
<proteinExistence type="predicted"/>
<evidence type="ECO:0000259" key="1">
    <source>
        <dbReference type="PROSITE" id="PS50162"/>
    </source>
</evidence>
<reference evidence="3" key="1">
    <citation type="submission" date="2014-03" db="EMBL/GenBank/DDBJ databases">
        <authorList>
            <person name="Aksoy S."/>
            <person name="Warren W."/>
            <person name="Wilson R.K."/>
        </authorList>
    </citation>
    <scope>NUCLEOTIDE SEQUENCE [LARGE SCALE GENOMIC DNA]</scope>
    <source>
        <strain evidence="3">IAEA</strain>
    </source>
</reference>
<dbReference type="GO" id="GO:0033065">
    <property type="term" value="C:Rad51C-XRCC3 complex"/>
    <property type="evidence" value="ECO:0007669"/>
    <property type="project" value="TreeGrafter"/>
</dbReference>
<dbReference type="GO" id="GO:0000400">
    <property type="term" value="F:four-way junction DNA binding"/>
    <property type="evidence" value="ECO:0007669"/>
    <property type="project" value="TreeGrafter"/>
</dbReference>
<dbReference type="GO" id="GO:0005657">
    <property type="term" value="C:replication fork"/>
    <property type="evidence" value="ECO:0007669"/>
    <property type="project" value="TreeGrafter"/>
</dbReference>
<dbReference type="PROSITE" id="PS50162">
    <property type="entry name" value="RECA_2"/>
    <property type="match status" value="1"/>
</dbReference>
<dbReference type="GO" id="GO:0071140">
    <property type="term" value="P:resolution of mitotic recombination intermediates"/>
    <property type="evidence" value="ECO:0007669"/>
    <property type="project" value="TreeGrafter"/>
</dbReference>
<name>A0A1A9ZRU3_GLOPL</name>
<organism evidence="2 3">
    <name type="scientific">Glossina pallidipes</name>
    <name type="common">Tsetse fly</name>
    <dbReference type="NCBI Taxonomy" id="7398"/>
    <lineage>
        <taxon>Eukaryota</taxon>
        <taxon>Metazoa</taxon>
        <taxon>Ecdysozoa</taxon>
        <taxon>Arthropoda</taxon>
        <taxon>Hexapoda</taxon>
        <taxon>Insecta</taxon>
        <taxon>Pterygota</taxon>
        <taxon>Neoptera</taxon>
        <taxon>Endopterygota</taxon>
        <taxon>Diptera</taxon>
        <taxon>Brachycera</taxon>
        <taxon>Muscomorpha</taxon>
        <taxon>Hippoboscoidea</taxon>
        <taxon>Glossinidae</taxon>
        <taxon>Glossina</taxon>
    </lineage>
</organism>
<dbReference type="InterPro" id="IPR013632">
    <property type="entry name" value="Rad51_C"/>
</dbReference>
<dbReference type="GO" id="GO:0000722">
    <property type="term" value="P:telomere maintenance via recombination"/>
    <property type="evidence" value="ECO:0007669"/>
    <property type="project" value="TreeGrafter"/>
</dbReference>
<dbReference type="PANTHER" id="PTHR46487">
    <property type="entry name" value="DNA REPAIR PROTEIN XRCC3"/>
    <property type="match status" value="1"/>
</dbReference>
<keyword evidence="3" id="KW-1185">Reference proteome</keyword>
<dbReference type="VEuPathDB" id="VectorBase:GPAI023077"/>
<dbReference type="Proteomes" id="UP000092445">
    <property type="component" value="Unassembled WGS sequence"/>
</dbReference>
<dbReference type="GO" id="GO:0140664">
    <property type="term" value="F:ATP-dependent DNA damage sensor activity"/>
    <property type="evidence" value="ECO:0007669"/>
    <property type="project" value="InterPro"/>
</dbReference>
<dbReference type="SUPFAM" id="SSF52540">
    <property type="entry name" value="P-loop containing nucleoside triphosphate hydrolases"/>
    <property type="match status" value="1"/>
</dbReference>
<dbReference type="PANTHER" id="PTHR46487:SF1">
    <property type="entry name" value="DNA REPAIR PROTEIN XRCC3"/>
    <property type="match status" value="1"/>
</dbReference>
<dbReference type="STRING" id="7398.A0A1A9ZRU3"/>
<dbReference type="InterPro" id="IPR027417">
    <property type="entry name" value="P-loop_NTPase"/>
</dbReference>
<evidence type="ECO:0000313" key="2">
    <source>
        <dbReference type="EnsemblMetazoa" id="GPAI023077-PA"/>
    </source>
</evidence>
<sequence length="195" mass="22141">MPAFDRIDQALVTRHIIKFFDTDENRVQSYSGGQQQSNIGSLLAISIMNQWIKSAMDYIDLFFRKLFVYWSWQVERAVIPDKCTLGGILTRGITEFCGSASSGKTQLLLHLCLTVQLNDELGGLSGGAAFVCTENRFPSKRLFEMSKYFIRKFPAFEINYMDNVYVEHLYGSKQLSQNGDVTLFLTMSFGVTLPL</sequence>
<dbReference type="GO" id="GO:0045003">
    <property type="term" value="P:double-strand break repair via synthesis-dependent strand annealing"/>
    <property type="evidence" value="ECO:0007669"/>
    <property type="project" value="TreeGrafter"/>
</dbReference>
<dbReference type="Pfam" id="PF08423">
    <property type="entry name" value="Rad51"/>
    <property type="match status" value="1"/>
</dbReference>
<dbReference type="GO" id="GO:0090656">
    <property type="term" value="P:t-circle formation"/>
    <property type="evidence" value="ECO:0007669"/>
    <property type="project" value="TreeGrafter"/>
</dbReference>
<dbReference type="AlphaFoldDB" id="A0A1A9ZRU3"/>
<dbReference type="GO" id="GO:0005524">
    <property type="term" value="F:ATP binding"/>
    <property type="evidence" value="ECO:0007669"/>
    <property type="project" value="InterPro"/>
</dbReference>
<protein>
    <recommendedName>
        <fullName evidence="1">RecA family profile 1 domain-containing protein</fullName>
    </recommendedName>
</protein>
<evidence type="ECO:0000313" key="3">
    <source>
        <dbReference type="Proteomes" id="UP000092445"/>
    </source>
</evidence>
<dbReference type="EnsemblMetazoa" id="GPAI023077-RA">
    <property type="protein sequence ID" value="GPAI023077-PA"/>
    <property type="gene ID" value="GPAI023077"/>
</dbReference>
<reference evidence="2" key="2">
    <citation type="submission" date="2020-05" db="UniProtKB">
        <authorList>
            <consortium name="EnsemblMetazoa"/>
        </authorList>
    </citation>
    <scope>IDENTIFICATION</scope>
    <source>
        <strain evidence="2">IAEA</strain>
    </source>
</reference>